<dbReference type="GO" id="GO:0005975">
    <property type="term" value="P:carbohydrate metabolic process"/>
    <property type="evidence" value="ECO:0007669"/>
    <property type="project" value="InterPro"/>
</dbReference>
<protein>
    <submittedName>
        <fullName evidence="2">Non-reducing end beta-L-arabinofuranosidase</fullName>
        <ecNumber evidence="2">3.2.1.185</ecNumber>
    </submittedName>
</protein>
<dbReference type="AlphaFoldDB" id="A0A5M8NSK5"/>
<dbReference type="SUPFAM" id="SSF48208">
    <property type="entry name" value="Six-hairpin glycosidases"/>
    <property type="match status" value="1"/>
</dbReference>
<comment type="caution">
    <text evidence="2">The sequence shown here is derived from an EMBL/GenBank/DDBJ whole genome shotgun (WGS) entry which is preliminary data.</text>
</comment>
<evidence type="ECO:0000259" key="1">
    <source>
        <dbReference type="Pfam" id="PF07944"/>
    </source>
</evidence>
<keyword evidence="2" id="KW-0326">Glycosidase</keyword>
<proteinExistence type="predicted"/>
<dbReference type="Proteomes" id="UP000324575">
    <property type="component" value="Unassembled WGS sequence"/>
</dbReference>
<gene>
    <name evidence="2" type="ORF">EZS26_003780</name>
</gene>
<accession>A0A5M8NSK5</accession>
<dbReference type="InterPro" id="IPR049174">
    <property type="entry name" value="Beta-AFase-like"/>
</dbReference>
<dbReference type="PANTHER" id="PTHR43465:SF2">
    <property type="entry name" value="DUF1680 DOMAIN PROTEIN (AFU_ORTHOLOGUE AFUA_1G08910)"/>
    <property type="match status" value="1"/>
</dbReference>
<dbReference type="InterPro" id="IPR012878">
    <property type="entry name" value="Beta-AFase-like_GH127_cat"/>
</dbReference>
<dbReference type="InterPro" id="IPR008928">
    <property type="entry name" value="6-hairpin_glycosidase_sf"/>
</dbReference>
<feature type="domain" description="Non-reducing end beta-L-arabinofuranosidase-like GH127 catalytic" evidence="1">
    <location>
        <begin position="32"/>
        <end position="393"/>
    </location>
</feature>
<dbReference type="EC" id="3.2.1.185" evidence="2"/>
<dbReference type="Pfam" id="PF07944">
    <property type="entry name" value="Beta-AFase-like_GH127_cat"/>
    <property type="match status" value="1"/>
</dbReference>
<evidence type="ECO:0000313" key="3">
    <source>
        <dbReference type="Proteomes" id="UP000324575"/>
    </source>
</evidence>
<reference evidence="2 3" key="1">
    <citation type="submission" date="2019-03" db="EMBL/GenBank/DDBJ databases">
        <title>Single cell metagenomics reveals metabolic interactions within the superorganism composed of flagellate Streblomastix strix and complex community of Bacteroidetes bacteria on its surface.</title>
        <authorList>
            <person name="Treitli S.C."/>
            <person name="Kolisko M."/>
            <person name="Husnik F."/>
            <person name="Keeling P."/>
            <person name="Hampl V."/>
        </authorList>
    </citation>
    <scope>NUCLEOTIDE SEQUENCE [LARGE SCALE GENOMIC DNA]</scope>
    <source>
        <strain evidence="2">St1</strain>
    </source>
</reference>
<evidence type="ECO:0000313" key="2">
    <source>
        <dbReference type="EMBL" id="KAA6300081.1"/>
    </source>
</evidence>
<organism evidence="2 3">
    <name type="scientific">Candidatus Ordinivivax streblomastigis</name>
    <dbReference type="NCBI Taxonomy" id="2540710"/>
    <lineage>
        <taxon>Bacteria</taxon>
        <taxon>Pseudomonadati</taxon>
        <taxon>Bacteroidota</taxon>
        <taxon>Bacteroidia</taxon>
        <taxon>Bacteroidales</taxon>
        <taxon>Candidatus Ordinivivax</taxon>
    </lineage>
</organism>
<dbReference type="EMBL" id="SNRX01000147">
    <property type="protein sequence ID" value="KAA6300081.1"/>
    <property type="molecule type" value="Genomic_DNA"/>
</dbReference>
<feature type="non-terminal residue" evidence="2">
    <location>
        <position position="396"/>
    </location>
</feature>
<dbReference type="GO" id="GO:0102478">
    <property type="term" value="F:beta-L-arabinofuranosidase activity"/>
    <property type="evidence" value="ECO:0007669"/>
    <property type="project" value="UniProtKB-EC"/>
</dbReference>
<dbReference type="Gene3D" id="1.50.10.10">
    <property type="match status" value="1"/>
</dbReference>
<keyword evidence="2" id="KW-0378">Hydrolase</keyword>
<name>A0A5M8NSK5_9BACT</name>
<dbReference type="PANTHER" id="PTHR43465">
    <property type="entry name" value="DUF1680 DOMAIN PROTEIN (AFU_ORTHOLOGUE AFUA_1G08910)"/>
    <property type="match status" value="1"/>
</dbReference>
<dbReference type="InterPro" id="IPR012341">
    <property type="entry name" value="6hp_glycosidase-like_sf"/>
</dbReference>
<sequence length="396" mass="45194">MKHILLVLALAALMGIEKEQSLKRIDPVDFSHVKIADRFWSPRLKSHATTTLAVCIDQIENRTGRIRNFENAAKGEGKHSGIFYDDSDVYKALEGIAYTLKNNPDPELEKKADEWIDKFAAAQQSDGYINTFYTLTGLDKRWNNMDKHEMYCAGHMTEAAVAYYQATGKRKLLDVAIRMANHMLDEFGPGKRDWVPGHEEIELALVKLYDVTRDKRYLNFANRLLEERGHGHGSKGSEGGKEGWNQVYYQDDVPVRKMTDIAGHAVRAMYLYCGMADVAILKKDTEYIDALNRLWDDVVLRNMYITGGIGSSHHNEGFTEDYDLPNYDAYCETCASVGMVYWNWRMNQFSGDSKYVDVLERSMYNGALAGISLAGDRFFYVNPLASKGNHHRQAWY</sequence>